<dbReference type="Proteomes" id="UP001141552">
    <property type="component" value="Unassembled WGS sequence"/>
</dbReference>
<protein>
    <recommendedName>
        <fullName evidence="4">DUF3456 domain-containing protein</fullName>
    </recommendedName>
</protein>
<keyword evidence="3" id="KW-1185">Reference proteome</keyword>
<evidence type="ECO:0008006" key="4">
    <source>
        <dbReference type="Google" id="ProtNLM"/>
    </source>
</evidence>
<feature type="chain" id="PRO_5040145822" description="DUF3456 domain-containing protein" evidence="1">
    <location>
        <begin position="27"/>
        <end position="80"/>
    </location>
</feature>
<reference evidence="2" key="1">
    <citation type="submission" date="2022-02" db="EMBL/GenBank/DDBJ databases">
        <authorList>
            <person name="Henning P.M."/>
            <person name="McCubbin A.G."/>
            <person name="Shore J.S."/>
        </authorList>
    </citation>
    <scope>NUCLEOTIDE SEQUENCE</scope>
    <source>
        <strain evidence="2">F60SS</strain>
        <tissue evidence="2">Leaves</tissue>
    </source>
</reference>
<evidence type="ECO:0000313" key="2">
    <source>
        <dbReference type="EMBL" id="KAJ4825503.1"/>
    </source>
</evidence>
<evidence type="ECO:0000313" key="3">
    <source>
        <dbReference type="Proteomes" id="UP001141552"/>
    </source>
</evidence>
<dbReference type="AlphaFoldDB" id="A0A9Q0F5S5"/>
<feature type="signal peptide" evidence="1">
    <location>
        <begin position="1"/>
        <end position="26"/>
    </location>
</feature>
<evidence type="ECO:0000256" key="1">
    <source>
        <dbReference type="SAM" id="SignalP"/>
    </source>
</evidence>
<dbReference type="EMBL" id="JAKUCV010006884">
    <property type="protein sequence ID" value="KAJ4825503.1"/>
    <property type="molecule type" value="Genomic_DNA"/>
</dbReference>
<organism evidence="2 3">
    <name type="scientific">Turnera subulata</name>
    <dbReference type="NCBI Taxonomy" id="218843"/>
    <lineage>
        <taxon>Eukaryota</taxon>
        <taxon>Viridiplantae</taxon>
        <taxon>Streptophyta</taxon>
        <taxon>Embryophyta</taxon>
        <taxon>Tracheophyta</taxon>
        <taxon>Spermatophyta</taxon>
        <taxon>Magnoliopsida</taxon>
        <taxon>eudicotyledons</taxon>
        <taxon>Gunneridae</taxon>
        <taxon>Pentapetalae</taxon>
        <taxon>rosids</taxon>
        <taxon>fabids</taxon>
        <taxon>Malpighiales</taxon>
        <taxon>Passifloraceae</taxon>
        <taxon>Turnera</taxon>
    </lineage>
</organism>
<gene>
    <name evidence="2" type="ORF">Tsubulata_035024</name>
</gene>
<reference evidence="2" key="2">
    <citation type="journal article" date="2023" name="Plants (Basel)">
        <title>Annotation of the Turnera subulata (Passifloraceae) Draft Genome Reveals the S-Locus Evolved after the Divergence of Turneroideae from Passifloroideae in a Stepwise Manner.</title>
        <authorList>
            <person name="Henning P.M."/>
            <person name="Roalson E.H."/>
            <person name="Mir W."/>
            <person name="McCubbin A.G."/>
            <person name="Shore J.S."/>
        </authorList>
    </citation>
    <scope>NUCLEOTIDE SEQUENCE</scope>
    <source>
        <strain evidence="2">F60SS</strain>
    </source>
</reference>
<dbReference type="OrthoDB" id="192915at2759"/>
<sequence>MALSKIPSSWILAVLALAAVVVTVKAIDHRCAACNAVAEEIELGLSNVSNSTHIHLPYSRFLHFARSMIVSWISHFAAIK</sequence>
<keyword evidence="1" id="KW-0732">Signal</keyword>
<proteinExistence type="predicted"/>
<name>A0A9Q0F5S5_9ROSI</name>
<comment type="caution">
    <text evidence="2">The sequence shown here is derived from an EMBL/GenBank/DDBJ whole genome shotgun (WGS) entry which is preliminary data.</text>
</comment>
<accession>A0A9Q0F5S5</accession>